<dbReference type="EMBL" id="GQ184567">
    <property type="protein sequence ID" value="ACT32360.1"/>
    <property type="molecule type" value="Genomic_DNA"/>
</dbReference>
<proteinExistence type="predicted"/>
<protein>
    <submittedName>
        <fullName evidence="1">SilC</fullName>
    </submittedName>
</protein>
<evidence type="ECO:0000313" key="1">
    <source>
        <dbReference type="EMBL" id="ACT32360.1"/>
    </source>
</evidence>
<name>C7DQV8_STRSG</name>
<organism evidence="1">
    <name type="scientific">Streptococcus sp. group G</name>
    <dbReference type="NCBI Taxonomy" id="1320"/>
    <lineage>
        <taxon>Bacteria</taxon>
        <taxon>Bacillati</taxon>
        <taxon>Bacillota</taxon>
        <taxon>Bacilli</taxon>
        <taxon>Lactobacillales</taxon>
        <taxon>Streptococcaceae</taxon>
        <taxon>Streptococcus</taxon>
    </lineage>
</organism>
<dbReference type="AlphaFoldDB" id="C7DQV8"/>
<accession>C7DQV8</accession>
<sequence length="39" mass="4396">MTSLKISPPITLSNSDSDNVEKLFFVFLLFIIISPNKII</sequence>
<reference evidence="1" key="1">
    <citation type="journal article" date="2009" name="PLoS Pathog.">
        <title>Functional analysis of the quorum-sensing streptococcal invasion locus (sil).</title>
        <authorList>
            <person name="Belotserkovsky I."/>
            <person name="Baruch M."/>
            <person name="Peer A."/>
            <person name="Dov E."/>
            <person name="Ravins M."/>
            <person name="Mishalian I."/>
            <person name="Persky M."/>
            <person name="Smith Y."/>
            <person name="Hanski E."/>
        </authorList>
    </citation>
    <scope>NUCLEOTIDE SEQUENCE</scope>
    <source>
        <strain evidence="1">N3</strain>
    </source>
</reference>
<gene>
    <name evidence="1" type="primary">silC</name>
</gene>